<dbReference type="Proteomes" id="UP000266841">
    <property type="component" value="Unassembled WGS sequence"/>
</dbReference>
<dbReference type="AlphaFoldDB" id="K0RHP1"/>
<organism evidence="3 4">
    <name type="scientific">Thalassiosira oceanica</name>
    <name type="common">Marine diatom</name>
    <dbReference type="NCBI Taxonomy" id="159749"/>
    <lineage>
        <taxon>Eukaryota</taxon>
        <taxon>Sar</taxon>
        <taxon>Stramenopiles</taxon>
        <taxon>Ochrophyta</taxon>
        <taxon>Bacillariophyta</taxon>
        <taxon>Coscinodiscophyceae</taxon>
        <taxon>Thalassiosirophycidae</taxon>
        <taxon>Thalassiosirales</taxon>
        <taxon>Thalassiosiraceae</taxon>
        <taxon>Thalassiosira</taxon>
    </lineage>
</organism>
<dbReference type="Pfam" id="PF14312">
    <property type="entry name" value="FG-GAP_2"/>
    <property type="match status" value="1"/>
</dbReference>
<gene>
    <name evidence="3" type="ORF">THAOC_28992</name>
</gene>
<dbReference type="PANTHER" id="PTHR36220:SF1">
    <property type="entry name" value="GAMMA TUBULIN COMPLEX COMPONENT C-TERMINAL DOMAIN-CONTAINING PROTEIN"/>
    <property type="match status" value="1"/>
</dbReference>
<reference evidence="3 4" key="1">
    <citation type="journal article" date="2012" name="Genome Biol.">
        <title>Genome and low-iron response of an oceanic diatom adapted to chronic iron limitation.</title>
        <authorList>
            <person name="Lommer M."/>
            <person name="Specht M."/>
            <person name="Roy A.S."/>
            <person name="Kraemer L."/>
            <person name="Andreson R."/>
            <person name="Gutowska M.A."/>
            <person name="Wolf J."/>
            <person name="Bergner S.V."/>
            <person name="Schilhabel M.B."/>
            <person name="Klostermeier U.C."/>
            <person name="Beiko R.G."/>
            <person name="Rosenstiel P."/>
            <person name="Hippler M."/>
            <person name="Laroche J."/>
        </authorList>
    </citation>
    <scope>NUCLEOTIDE SEQUENCE [LARGE SCALE GENOMIC DNA]</scope>
    <source>
        <strain evidence="3 4">CCMP1005</strain>
    </source>
</reference>
<evidence type="ECO:0000256" key="1">
    <source>
        <dbReference type="ARBA" id="ARBA00022729"/>
    </source>
</evidence>
<evidence type="ECO:0000313" key="4">
    <source>
        <dbReference type="Proteomes" id="UP000266841"/>
    </source>
</evidence>
<accession>K0RHP1</accession>
<evidence type="ECO:0000313" key="3">
    <source>
        <dbReference type="EMBL" id="EJK51804.1"/>
    </source>
</evidence>
<dbReference type="InterPro" id="IPR013517">
    <property type="entry name" value="FG-GAP"/>
</dbReference>
<dbReference type="PANTHER" id="PTHR36220">
    <property type="entry name" value="UNNAMED PRODUCT"/>
    <property type="match status" value="1"/>
</dbReference>
<keyword evidence="1" id="KW-0732">Signal</keyword>
<protein>
    <submittedName>
        <fullName evidence="3">Uncharacterized protein</fullName>
    </submittedName>
</protein>
<dbReference type="EMBL" id="AGNL01040976">
    <property type="protein sequence ID" value="EJK51804.1"/>
    <property type="molecule type" value="Genomic_DNA"/>
</dbReference>
<comment type="caution">
    <text evidence="3">The sequence shown here is derived from an EMBL/GenBank/DDBJ whole genome shotgun (WGS) entry which is preliminary data.</text>
</comment>
<keyword evidence="4" id="KW-1185">Reference proteome</keyword>
<name>K0RHP1_THAOC</name>
<dbReference type="Gene3D" id="2.130.10.130">
    <property type="entry name" value="Integrin alpha, N-terminal"/>
    <property type="match status" value="1"/>
</dbReference>
<dbReference type="InterPro" id="IPR028994">
    <property type="entry name" value="Integrin_alpha_N"/>
</dbReference>
<sequence>MGGTGAAYVFENQSLAGWTQAAKLTASDGAAGDRFGQSVALDGDAIAVSAPWHGIGGSAKVGATYIFKKQSSSWMEVYKFSDSTAAAESQIGFGLAISGDTLAVGTPDLSKLYLLDPYPLDPNAFPGYVALEGRKFTFVGTGKCQDGSEQLYSNVMLTMASNDPYSATSQVTDCSSSCVGFGTDGFVGFTSAQKATNVGLHFCFCYYDRNAILPPDAKTSTNFASFSAGEGPVEGSKGGLAGHGVCYKYSPRLPSASPTSSPTDSPTSPTVSPTTSPTETSYFSASTPWTPALWASTTIMPMKIASACTPGTESRVPTMRMG</sequence>
<evidence type="ECO:0000256" key="2">
    <source>
        <dbReference type="SAM" id="MobiDB-lite"/>
    </source>
</evidence>
<proteinExistence type="predicted"/>
<feature type="region of interest" description="Disordered" evidence="2">
    <location>
        <begin position="255"/>
        <end position="284"/>
    </location>
</feature>
<dbReference type="SUPFAM" id="SSF69318">
    <property type="entry name" value="Integrin alpha N-terminal domain"/>
    <property type="match status" value="1"/>
</dbReference>